<feature type="transmembrane region" description="Helical" evidence="1">
    <location>
        <begin position="12"/>
        <end position="35"/>
    </location>
</feature>
<keyword evidence="1" id="KW-1133">Transmembrane helix</keyword>
<sequence>MSDVPITTAHLAGLFVSCILYGFHIVSFAFTLRSLAWAKSRWGDINVLFLVVACFLLGNASFDLILDFQQAVKAFVYNEAGGGPLGVFENISNWANVTKSLSVVVQTLVGDAMLIYRCFIIYSRSYLVILLPVILWLGGFAATIWVIYLEATLHSRVLVTAKQLRPSGSLFWGLTIALNVITTSEPPSVENLEARPEKQIRYTVWRVRSRNAAPAARRGADHSGIGTPLHGFCSGHFCDLHLQE</sequence>
<reference evidence="2 3" key="1">
    <citation type="submission" date="2019-12" db="EMBL/GenBank/DDBJ databases">
        <authorList>
            <person name="Floudas D."/>
            <person name="Bentzer J."/>
            <person name="Ahren D."/>
            <person name="Johansson T."/>
            <person name="Persson P."/>
            <person name="Tunlid A."/>
        </authorList>
    </citation>
    <scope>NUCLEOTIDE SEQUENCE [LARGE SCALE GENOMIC DNA]</scope>
    <source>
        <strain evidence="2 3">CBS 102.39</strain>
    </source>
</reference>
<keyword evidence="1" id="KW-0472">Membrane</keyword>
<comment type="caution">
    <text evidence="2">The sequence shown here is derived from an EMBL/GenBank/DDBJ whole genome shotgun (WGS) entry which is preliminary data.</text>
</comment>
<keyword evidence="1" id="KW-0812">Transmembrane</keyword>
<proteinExistence type="predicted"/>
<dbReference type="AlphaFoldDB" id="A0A8H4VV38"/>
<dbReference type="EMBL" id="JAACJL010000001">
    <property type="protein sequence ID" value="KAF4623801.1"/>
    <property type="molecule type" value="Genomic_DNA"/>
</dbReference>
<organism evidence="2 3">
    <name type="scientific">Agrocybe pediades</name>
    <dbReference type="NCBI Taxonomy" id="84607"/>
    <lineage>
        <taxon>Eukaryota</taxon>
        <taxon>Fungi</taxon>
        <taxon>Dikarya</taxon>
        <taxon>Basidiomycota</taxon>
        <taxon>Agaricomycotina</taxon>
        <taxon>Agaricomycetes</taxon>
        <taxon>Agaricomycetidae</taxon>
        <taxon>Agaricales</taxon>
        <taxon>Agaricineae</taxon>
        <taxon>Strophariaceae</taxon>
        <taxon>Agrocybe</taxon>
    </lineage>
</organism>
<feature type="transmembrane region" description="Helical" evidence="1">
    <location>
        <begin position="100"/>
        <end position="119"/>
    </location>
</feature>
<evidence type="ECO:0000256" key="1">
    <source>
        <dbReference type="SAM" id="Phobius"/>
    </source>
</evidence>
<protein>
    <submittedName>
        <fullName evidence="2">Uncharacterized protein</fullName>
    </submittedName>
</protein>
<feature type="transmembrane region" description="Helical" evidence="1">
    <location>
        <begin position="126"/>
        <end position="148"/>
    </location>
</feature>
<evidence type="ECO:0000313" key="2">
    <source>
        <dbReference type="EMBL" id="KAF4623801.1"/>
    </source>
</evidence>
<keyword evidence="3" id="KW-1185">Reference proteome</keyword>
<name>A0A8H4VV38_9AGAR</name>
<dbReference type="Proteomes" id="UP000521872">
    <property type="component" value="Unassembled WGS sequence"/>
</dbReference>
<gene>
    <name evidence="2" type="ORF">D9613_001289</name>
</gene>
<evidence type="ECO:0000313" key="3">
    <source>
        <dbReference type="Proteomes" id="UP000521872"/>
    </source>
</evidence>
<feature type="transmembrane region" description="Helical" evidence="1">
    <location>
        <begin position="47"/>
        <end position="66"/>
    </location>
</feature>
<accession>A0A8H4VV38</accession>